<dbReference type="SUPFAM" id="SSF50978">
    <property type="entry name" value="WD40 repeat-like"/>
    <property type="match status" value="1"/>
</dbReference>
<dbReference type="SMR" id="A2EPT8"/>
<dbReference type="Gene3D" id="2.130.10.10">
    <property type="entry name" value="YVTN repeat-like/Quinoprotein amine dehydrogenase"/>
    <property type="match status" value="1"/>
</dbReference>
<dbReference type="InterPro" id="IPR016024">
    <property type="entry name" value="ARM-type_fold"/>
</dbReference>
<sequence>MNPRERINPCPLAVGFHCWEDQSTPMLDFTCFYSVPWNRPPIPNSKLWSDDFVTSILFAGTKTGTIVAYKILSNNGEIIDAFPICFLFGHKSPITCITRCSPFIYTDCVAYLSKDGTLSIISVEDLTIVVNRPSLFSENSNYLANHEYKQEIMIASQIYGTIEIANVIDGSIIMTISGFQSIISSITHHGSMHAISTYDGTVDVLSISENDAGFNFSTHYESESSFITQSPSPDLTFLLTLTDNFWEIIESGRQPFRSPPPQKGNSYSQCGWISTTKFFIRSFTGKVQIFEIFPSKETSYVFDCLQCRKEYLFIKHSNQTTRIEPFVIKSSVNSENLPKIEPKLILDLSFSLKHYSEPISASCEGFVIYSPGKSIIQIYSNTNSFICDLSNYFSGRYRARCGIMRPISHEARIDSDGNVFLDNFDTPIGIHKGSFLLYSPPLPTQTFLSFSNDGSICIWGKTPQKVNGMTEAVKKVNYVVERRWIICIATFSFIVIDCFDWFSVCLCDGHESPIVDVTFVDGVFHARTESSDLYVWSCDSELIGKDRVLLGHETSRTYLPNSVSLSKSISSQIMALESAHSFSDVVSINMPNCQTFVVVLNISDFVTAFEKFDNLDVLNDPTFLPLKLLWTKHVEEDLFGKIPILGGFGFCQGGDNNTVTLPISFSSHKRTKIQAEKTKTNSSSTIQNPKLQRIQTLRNMSAIKNSSDKFELHKSINFNTSSLLSAIHCVAASATAQCFVSSKQGELSLLSAKCQIKTAMTIKESVPPMMDALATWLLSPSPDLRFIIYNVLLDYFATFSMEEVIETVDYIMKKFPNWNIRMPFIFVMCKYIKEIPQKVIKEAAENIFPIVTKRVDYLKNLANCFNHFISYLKLEDFFKTLISNLGDSTEIISFALNSPLEFINAVKQKNSEHLVEMFLERWLKPDPKIILQLVTRFSSGETNNCHQKLFERLSFIVPFVGICKDYSVIGDNNGFVTAVERGSGNVLFSEQIFQNDSVKFVSASSNGVRFVSIANNPPTIAWFINNKNKSQNHICLQKTEDIPGNVSQSVASCVWNGDTKVVFFAADGSKLYEAKAPNLSFFQRIF</sequence>
<reference evidence="1" key="1">
    <citation type="submission" date="2006-10" db="EMBL/GenBank/DDBJ databases">
        <authorList>
            <person name="Amadeo P."/>
            <person name="Zhao Q."/>
            <person name="Wortman J."/>
            <person name="Fraser-Liggett C."/>
            <person name="Carlton J."/>
        </authorList>
    </citation>
    <scope>NUCLEOTIDE SEQUENCE</scope>
    <source>
        <strain evidence="1">G3</strain>
    </source>
</reference>
<dbReference type="InterPro" id="IPR015943">
    <property type="entry name" value="WD40/YVTN_repeat-like_dom_sf"/>
</dbReference>
<gene>
    <name evidence="1" type="ORF">TVAG_153830</name>
</gene>
<evidence type="ECO:0000313" key="1">
    <source>
        <dbReference type="EMBL" id="EAY05349.1"/>
    </source>
</evidence>
<name>A2EPT8_TRIV3</name>
<dbReference type="Proteomes" id="UP000001542">
    <property type="component" value="Unassembled WGS sequence"/>
</dbReference>
<proteinExistence type="predicted"/>
<dbReference type="VEuPathDB" id="TrichDB:TVAG_153830"/>
<dbReference type="SUPFAM" id="SSF69322">
    <property type="entry name" value="Tricorn protease domain 2"/>
    <property type="match status" value="1"/>
</dbReference>
<protein>
    <submittedName>
        <fullName evidence="1">Uncharacterized protein</fullName>
    </submittedName>
</protein>
<dbReference type="EMBL" id="DS113451">
    <property type="protein sequence ID" value="EAY05349.1"/>
    <property type="molecule type" value="Genomic_DNA"/>
</dbReference>
<reference evidence="1" key="2">
    <citation type="journal article" date="2007" name="Science">
        <title>Draft genome sequence of the sexually transmitted pathogen Trichomonas vaginalis.</title>
        <authorList>
            <person name="Carlton J.M."/>
            <person name="Hirt R.P."/>
            <person name="Silva J.C."/>
            <person name="Delcher A.L."/>
            <person name="Schatz M."/>
            <person name="Zhao Q."/>
            <person name="Wortman J.R."/>
            <person name="Bidwell S.L."/>
            <person name="Alsmark U.C.M."/>
            <person name="Besteiro S."/>
            <person name="Sicheritz-Ponten T."/>
            <person name="Noel C.J."/>
            <person name="Dacks J.B."/>
            <person name="Foster P.G."/>
            <person name="Simillion C."/>
            <person name="Van de Peer Y."/>
            <person name="Miranda-Saavedra D."/>
            <person name="Barton G.J."/>
            <person name="Westrop G.D."/>
            <person name="Mueller S."/>
            <person name="Dessi D."/>
            <person name="Fiori P.L."/>
            <person name="Ren Q."/>
            <person name="Paulsen I."/>
            <person name="Zhang H."/>
            <person name="Bastida-Corcuera F.D."/>
            <person name="Simoes-Barbosa A."/>
            <person name="Brown M.T."/>
            <person name="Hayes R.D."/>
            <person name="Mukherjee M."/>
            <person name="Okumura C.Y."/>
            <person name="Schneider R."/>
            <person name="Smith A.J."/>
            <person name="Vanacova S."/>
            <person name="Villalvazo M."/>
            <person name="Haas B.J."/>
            <person name="Pertea M."/>
            <person name="Feldblyum T.V."/>
            <person name="Utterback T.R."/>
            <person name="Shu C.L."/>
            <person name="Osoegawa K."/>
            <person name="de Jong P.J."/>
            <person name="Hrdy I."/>
            <person name="Horvathova L."/>
            <person name="Zubacova Z."/>
            <person name="Dolezal P."/>
            <person name="Malik S.B."/>
            <person name="Logsdon J.M. Jr."/>
            <person name="Henze K."/>
            <person name="Gupta A."/>
            <person name="Wang C.C."/>
            <person name="Dunne R.L."/>
            <person name="Upcroft J.A."/>
            <person name="Upcroft P."/>
            <person name="White O."/>
            <person name="Salzberg S.L."/>
            <person name="Tang P."/>
            <person name="Chiu C.-H."/>
            <person name="Lee Y.-S."/>
            <person name="Embley T.M."/>
            <person name="Coombs G.H."/>
            <person name="Mottram J.C."/>
            <person name="Tachezy J."/>
            <person name="Fraser-Liggett C.M."/>
            <person name="Johnson P.J."/>
        </authorList>
    </citation>
    <scope>NUCLEOTIDE SEQUENCE [LARGE SCALE GENOMIC DNA]</scope>
    <source>
        <strain evidence="1">G3</strain>
    </source>
</reference>
<keyword evidence="2" id="KW-1185">Reference proteome</keyword>
<evidence type="ECO:0000313" key="2">
    <source>
        <dbReference type="Proteomes" id="UP000001542"/>
    </source>
</evidence>
<dbReference type="KEGG" id="tva:4763215"/>
<dbReference type="VEuPathDB" id="TrichDB:TVAGG3_0352330"/>
<dbReference type="InParanoid" id="A2EPT8"/>
<dbReference type="OrthoDB" id="10590328at2759"/>
<accession>A2EPT8</accession>
<dbReference type="SUPFAM" id="SSF48371">
    <property type="entry name" value="ARM repeat"/>
    <property type="match status" value="1"/>
</dbReference>
<dbReference type="AlphaFoldDB" id="A2EPT8"/>
<dbReference type="RefSeq" id="XP_001317572.1">
    <property type="nucleotide sequence ID" value="XM_001317537.1"/>
</dbReference>
<organism evidence="1 2">
    <name type="scientific">Trichomonas vaginalis (strain ATCC PRA-98 / G3)</name>
    <dbReference type="NCBI Taxonomy" id="412133"/>
    <lineage>
        <taxon>Eukaryota</taxon>
        <taxon>Metamonada</taxon>
        <taxon>Parabasalia</taxon>
        <taxon>Trichomonadida</taxon>
        <taxon>Trichomonadidae</taxon>
        <taxon>Trichomonas</taxon>
    </lineage>
</organism>
<dbReference type="InterPro" id="IPR036322">
    <property type="entry name" value="WD40_repeat_dom_sf"/>
</dbReference>